<name>A0A0V0Z6V9_9BILA</name>
<organism evidence="1 2">
    <name type="scientific">Trichinella patagoniensis</name>
    <dbReference type="NCBI Taxonomy" id="990121"/>
    <lineage>
        <taxon>Eukaryota</taxon>
        <taxon>Metazoa</taxon>
        <taxon>Ecdysozoa</taxon>
        <taxon>Nematoda</taxon>
        <taxon>Enoplea</taxon>
        <taxon>Dorylaimia</taxon>
        <taxon>Trichinellida</taxon>
        <taxon>Trichinellidae</taxon>
        <taxon>Trichinella</taxon>
    </lineage>
</organism>
<accession>A0A0V0Z6V9</accession>
<evidence type="ECO:0000313" key="1">
    <source>
        <dbReference type="EMBL" id="KRY08092.1"/>
    </source>
</evidence>
<dbReference type="STRING" id="990121.A0A0V0Z6V9"/>
<comment type="caution">
    <text evidence="1">The sequence shown here is derived from an EMBL/GenBank/DDBJ whole genome shotgun (WGS) entry which is preliminary data.</text>
</comment>
<reference evidence="1 2" key="1">
    <citation type="submission" date="2015-01" db="EMBL/GenBank/DDBJ databases">
        <title>Evolution of Trichinella species and genotypes.</title>
        <authorList>
            <person name="Korhonen P.K."/>
            <person name="Edoardo P."/>
            <person name="Giuseppe L.R."/>
            <person name="Gasser R.B."/>
        </authorList>
    </citation>
    <scope>NUCLEOTIDE SEQUENCE [LARGE SCALE GENOMIC DNA]</scope>
    <source>
        <strain evidence="1">ISS2496</strain>
    </source>
</reference>
<dbReference type="EMBL" id="JYDQ01000366">
    <property type="protein sequence ID" value="KRY08092.1"/>
    <property type="molecule type" value="Genomic_DNA"/>
</dbReference>
<dbReference type="OrthoDB" id="5920533at2759"/>
<dbReference type="AlphaFoldDB" id="A0A0V0Z6V9"/>
<sequence>MHHDSKECWQEDELLHIAFSNLTLLTIVTSNKFQLEMIVFKLATFQGELVNVKEICLVNVQYGNIHRTVTLIVVKEHCLNLLRLNRFEPLGINISEKWNKYTGKSVTLKVDPNDTPICVKARKVPHALKEKTDTELDKLIEQGILEPLILTEEYAYEEMTNTPKHAYLRTAVNQLLASLQEENFH</sequence>
<dbReference type="Proteomes" id="UP000054783">
    <property type="component" value="Unassembled WGS sequence"/>
</dbReference>
<proteinExistence type="predicted"/>
<gene>
    <name evidence="1" type="ORF">T12_13394</name>
</gene>
<protein>
    <submittedName>
        <fullName evidence="1">Uncharacterized protein</fullName>
    </submittedName>
</protein>
<evidence type="ECO:0000313" key="2">
    <source>
        <dbReference type="Proteomes" id="UP000054783"/>
    </source>
</evidence>
<keyword evidence="2" id="KW-1185">Reference proteome</keyword>